<feature type="compositionally biased region" description="Basic residues" evidence="1">
    <location>
        <begin position="1"/>
        <end position="10"/>
    </location>
</feature>
<organism evidence="2">
    <name type="scientific">Arundo donax</name>
    <name type="common">Giant reed</name>
    <name type="synonym">Donax arundinaceus</name>
    <dbReference type="NCBI Taxonomy" id="35708"/>
    <lineage>
        <taxon>Eukaryota</taxon>
        <taxon>Viridiplantae</taxon>
        <taxon>Streptophyta</taxon>
        <taxon>Embryophyta</taxon>
        <taxon>Tracheophyta</taxon>
        <taxon>Spermatophyta</taxon>
        <taxon>Magnoliopsida</taxon>
        <taxon>Liliopsida</taxon>
        <taxon>Poales</taxon>
        <taxon>Poaceae</taxon>
        <taxon>PACMAD clade</taxon>
        <taxon>Arundinoideae</taxon>
        <taxon>Arundineae</taxon>
        <taxon>Arundo</taxon>
    </lineage>
</organism>
<feature type="region of interest" description="Disordered" evidence="1">
    <location>
        <begin position="1"/>
        <end position="22"/>
    </location>
</feature>
<dbReference type="EMBL" id="GBRH01280834">
    <property type="protein sequence ID" value="JAD17061.1"/>
    <property type="molecule type" value="Transcribed_RNA"/>
</dbReference>
<proteinExistence type="predicted"/>
<evidence type="ECO:0000313" key="2">
    <source>
        <dbReference type="EMBL" id="JAD17061.1"/>
    </source>
</evidence>
<dbReference type="AlphaFoldDB" id="A0A0A8XT79"/>
<reference evidence="2" key="2">
    <citation type="journal article" date="2015" name="Data Brief">
        <title>Shoot transcriptome of the giant reed, Arundo donax.</title>
        <authorList>
            <person name="Barrero R.A."/>
            <person name="Guerrero F.D."/>
            <person name="Moolhuijzen P."/>
            <person name="Goolsby J.A."/>
            <person name="Tidwell J."/>
            <person name="Bellgard S.E."/>
            <person name="Bellgard M.I."/>
        </authorList>
    </citation>
    <scope>NUCLEOTIDE SEQUENCE</scope>
    <source>
        <tissue evidence="2">Shoot tissue taken approximately 20 cm above the soil surface</tissue>
    </source>
</reference>
<sequence length="146" mass="15634">MESGARRRPGGRQARQGLWTQARRARWPWRGQRAPWRWRVGATTVLTRATTAAVREIGGCMAAGGSGAACERCGVPGHGVARHQHAHRGRYVGVRGQRGGAGGGGALPDLPRHHGAQLRRALPDLPRHHGAQLRLAGQFLVLGSNS</sequence>
<accession>A0A0A8XT79</accession>
<reference evidence="2" key="1">
    <citation type="submission" date="2014-09" db="EMBL/GenBank/DDBJ databases">
        <authorList>
            <person name="Magalhaes I.L.F."/>
            <person name="Oliveira U."/>
            <person name="Santos F.R."/>
            <person name="Vidigal T.H.D.A."/>
            <person name="Brescovit A.D."/>
            <person name="Santos A.J."/>
        </authorList>
    </citation>
    <scope>NUCLEOTIDE SEQUENCE</scope>
    <source>
        <tissue evidence="2">Shoot tissue taken approximately 20 cm above the soil surface</tissue>
    </source>
</reference>
<name>A0A0A8XT79_ARUDO</name>
<evidence type="ECO:0000256" key="1">
    <source>
        <dbReference type="SAM" id="MobiDB-lite"/>
    </source>
</evidence>
<protein>
    <submittedName>
        <fullName evidence="2">Uncharacterized protein</fullName>
    </submittedName>
</protein>